<keyword evidence="2" id="KW-0813">Transport</keyword>
<reference evidence="11" key="1">
    <citation type="submission" date="2019-12" db="EMBL/GenBank/DDBJ databases">
        <authorList>
            <person name="zhang j."/>
            <person name="sun C.M."/>
        </authorList>
    </citation>
    <scope>NUCLEOTIDE SEQUENCE</scope>
    <source>
        <strain evidence="11">NS-1</strain>
    </source>
</reference>
<evidence type="ECO:0000256" key="5">
    <source>
        <dbReference type="ARBA" id="ARBA00022692"/>
    </source>
</evidence>
<comment type="similarity">
    <text evidence="8">Belongs to the TRAP transporter small permease family.</text>
</comment>
<dbReference type="GO" id="GO:0015740">
    <property type="term" value="P:C4-dicarboxylate transport"/>
    <property type="evidence" value="ECO:0007669"/>
    <property type="project" value="TreeGrafter"/>
</dbReference>
<dbReference type="InterPro" id="IPR055348">
    <property type="entry name" value="DctQ"/>
</dbReference>
<keyword evidence="6 9" id="KW-1133">Transmembrane helix</keyword>
<evidence type="ECO:0000259" key="10">
    <source>
        <dbReference type="Pfam" id="PF04290"/>
    </source>
</evidence>
<dbReference type="KEGG" id="ifn:GM661_18430"/>
<dbReference type="GO" id="GO:0005886">
    <property type="term" value="C:plasma membrane"/>
    <property type="evidence" value="ECO:0007669"/>
    <property type="project" value="UniProtKB-SubCell"/>
</dbReference>
<evidence type="ECO:0000256" key="4">
    <source>
        <dbReference type="ARBA" id="ARBA00022519"/>
    </source>
</evidence>
<feature type="transmembrane region" description="Helical" evidence="9">
    <location>
        <begin position="59"/>
        <end position="76"/>
    </location>
</feature>
<gene>
    <name evidence="11" type="ORF">GM661_18430</name>
</gene>
<evidence type="ECO:0000256" key="6">
    <source>
        <dbReference type="ARBA" id="ARBA00022989"/>
    </source>
</evidence>
<keyword evidence="7 9" id="KW-0472">Membrane</keyword>
<evidence type="ECO:0000256" key="7">
    <source>
        <dbReference type="ARBA" id="ARBA00023136"/>
    </source>
</evidence>
<evidence type="ECO:0000256" key="2">
    <source>
        <dbReference type="ARBA" id="ARBA00022448"/>
    </source>
</evidence>
<feature type="transmembrane region" description="Helical" evidence="9">
    <location>
        <begin position="23"/>
        <end position="47"/>
    </location>
</feature>
<protein>
    <submittedName>
        <fullName evidence="11">TRAP transporter small permease subunit</fullName>
    </submittedName>
</protein>
<dbReference type="EMBL" id="CP046640">
    <property type="protein sequence ID" value="QTL99790.1"/>
    <property type="molecule type" value="Genomic_DNA"/>
</dbReference>
<keyword evidence="12" id="KW-1185">Reference proteome</keyword>
<organism evidence="11 12">
    <name type="scientific">Iocasia fonsfrigidae</name>
    <dbReference type="NCBI Taxonomy" id="2682810"/>
    <lineage>
        <taxon>Bacteria</taxon>
        <taxon>Bacillati</taxon>
        <taxon>Bacillota</taxon>
        <taxon>Clostridia</taxon>
        <taxon>Halanaerobiales</taxon>
        <taxon>Halanaerobiaceae</taxon>
        <taxon>Iocasia</taxon>
    </lineage>
</organism>
<evidence type="ECO:0000256" key="8">
    <source>
        <dbReference type="ARBA" id="ARBA00038436"/>
    </source>
</evidence>
<evidence type="ECO:0000256" key="3">
    <source>
        <dbReference type="ARBA" id="ARBA00022475"/>
    </source>
</evidence>
<evidence type="ECO:0000256" key="1">
    <source>
        <dbReference type="ARBA" id="ARBA00004429"/>
    </source>
</evidence>
<feature type="transmembrane region" description="Helical" evidence="9">
    <location>
        <begin position="139"/>
        <end position="161"/>
    </location>
</feature>
<dbReference type="PANTHER" id="PTHR35011">
    <property type="entry name" value="2,3-DIKETO-L-GULONATE TRAP TRANSPORTER SMALL PERMEASE PROTEIN YIAM"/>
    <property type="match status" value="1"/>
</dbReference>
<dbReference type="GO" id="GO:0022857">
    <property type="term" value="F:transmembrane transporter activity"/>
    <property type="evidence" value="ECO:0007669"/>
    <property type="project" value="TreeGrafter"/>
</dbReference>
<evidence type="ECO:0000313" key="11">
    <source>
        <dbReference type="EMBL" id="QTL99790.1"/>
    </source>
</evidence>
<comment type="subcellular location">
    <subcellularLocation>
        <location evidence="1">Cell inner membrane</location>
        <topology evidence="1">Multi-pass membrane protein</topology>
    </subcellularLocation>
</comment>
<feature type="domain" description="Tripartite ATP-independent periplasmic transporters DctQ component" evidence="10">
    <location>
        <begin position="36"/>
        <end position="164"/>
    </location>
</feature>
<dbReference type="Proteomes" id="UP000665020">
    <property type="component" value="Chromosome"/>
</dbReference>
<evidence type="ECO:0000313" key="12">
    <source>
        <dbReference type="Proteomes" id="UP000665020"/>
    </source>
</evidence>
<accession>A0A8A7KEV0</accession>
<name>A0A8A7KEV0_9FIRM</name>
<dbReference type="PANTHER" id="PTHR35011:SF2">
    <property type="entry name" value="2,3-DIKETO-L-GULONATE TRAP TRANSPORTER SMALL PERMEASE PROTEIN YIAM"/>
    <property type="match status" value="1"/>
</dbReference>
<evidence type="ECO:0000256" key="9">
    <source>
        <dbReference type="SAM" id="Phobius"/>
    </source>
</evidence>
<dbReference type="AlphaFoldDB" id="A0A8A7KEV0"/>
<dbReference type="InterPro" id="IPR007387">
    <property type="entry name" value="TRAP_DctQ"/>
</dbReference>
<keyword evidence="5 9" id="KW-0812">Transmembrane</keyword>
<sequence>MPYQKNNKNKGGFILFWKILSNFSWFISLISLASGIIIIIIQVFLRYVFGFSLPWAEELARYCMIYIGMIGSALTLRESSHPSIDFIKKVLTDRGNYILDLICQIATLFFAGVIIWGGYSIFMFEGFSSRTPALRILWAFPYFSISLAGVLLFLFTVEKFINMLKVKSKDK</sequence>
<keyword evidence="4" id="KW-0997">Cell inner membrane</keyword>
<feature type="transmembrane region" description="Helical" evidence="9">
    <location>
        <begin position="97"/>
        <end position="119"/>
    </location>
</feature>
<proteinExistence type="inferred from homology"/>
<dbReference type="Pfam" id="PF04290">
    <property type="entry name" value="DctQ"/>
    <property type="match status" value="1"/>
</dbReference>
<keyword evidence="3" id="KW-1003">Cell membrane</keyword>